<sequence>MIHAIDYEQTFVTNLEQFVSKADKYIKVYYSGLSEDKHLKEIVQGIKNLAMEIDIQQLEIDYQHHCEIKDLMADYDDLTWW</sequence>
<accession>A0A2A2TQ04</accession>
<dbReference type="EMBL" id="NTFS01000008">
    <property type="protein sequence ID" value="PAX60513.1"/>
    <property type="molecule type" value="Genomic_DNA"/>
</dbReference>
<comment type="caution">
    <text evidence="1">The sequence shown here is derived from an EMBL/GenBank/DDBJ whole genome shotgun (WGS) entry which is preliminary data.</text>
</comment>
<evidence type="ECO:0000313" key="1">
    <source>
        <dbReference type="EMBL" id="PAX60513.1"/>
    </source>
</evidence>
<keyword evidence="2" id="KW-1185">Reference proteome</keyword>
<proteinExistence type="predicted"/>
<name>A0A2A2TQ04_9CYAN</name>
<dbReference type="Proteomes" id="UP000218238">
    <property type="component" value="Unassembled WGS sequence"/>
</dbReference>
<dbReference type="OrthoDB" id="515582at2"/>
<evidence type="ECO:0000313" key="2">
    <source>
        <dbReference type="Proteomes" id="UP000218238"/>
    </source>
</evidence>
<reference evidence="1 2" key="1">
    <citation type="submission" date="2017-08" db="EMBL/GenBank/DDBJ databases">
        <title>Draft genome sequence of filamentous cyanobacterium Calothrix elsteri CCALA 953.</title>
        <authorList>
            <person name="Gagunashvili A.N."/>
            <person name="Elster J."/>
            <person name="Andresson O.S."/>
        </authorList>
    </citation>
    <scope>NUCLEOTIDE SEQUENCE [LARGE SCALE GENOMIC DNA]</scope>
    <source>
        <strain evidence="1 2">CCALA 953</strain>
    </source>
</reference>
<dbReference type="AlphaFoldDB" id="A0A2A2TQ04"/>
<organism evidence="1 2">
    <name type="scientific">Brunnivagina elsteri CCALA 953</name>
    <dbReference type="NCBI Taxonomy" id="987040"/>
    <lineage>
        <taxon>Bacteria</taxon>
        <taxon>Bacillati</taxon>
        <taxon>Cyanobacteriota</taxon>
        <taxon>Cyanophyceae</taxon>
        <taxon>Nostocales</taxon>
        <taxon>Calotrichaceae</taxon>
        <taxon>Brunnivagina</taxon>
    </lineage>
</organism>
<protein>
    <submittedName>
        <fullName evidence="1">Pb-reticulocyte-binding protein</fullName>
    </submittedName>
</protein>
<gene>
    <name evidence="1" type="ORF">CK510_01505</name>
</gene>